<evidence type="ECO:0000313" key="2">
    <source>
        <dbReference type="EMBL" id="GEM75378.1"/>
    </source>
</evidence>
<gene>
    <name evidence="2" type="ORF">VSA01S_14900</name>
</gene>
<keyword evidence="1" id="KW-0812">Transmembrane</keyword>
<organism evidence="2 3">
    <name type="scientific">Vibrio sagamiensis NBRC 104589</name>
    <dbReference type="NCBI Taxonomy" id="1219064"/>
    <lineage>
        <taxon>Bacteria</taxon>
        <taxon>Pseudomonadati</taxon>
        <taxon>Pseudomonadota</taxon>
        <taxon>Gammaproteobacteria</taxon>
        <taxon>Vibrionales</taxon>
        <taxon>Vibrionaceae</taxon>
        <taxon>Vibrio</taxon>
    </lineage>
</organism>
<dbReference type="Proteomes" id="UP000321922">
    <property type="component" value="Unassembled WGS sequence"/>
</dbReference>
<feature type="transmembrane region" description="Helical" evidence="1">
    <location>
        <begin position="132"/>
        <end position="150"/>
    </location>
</feature>
<reference evidence="2 3" key="1">
    <citation type="submission" date="2019-07" db="EMBL/GenBank/DDBJ databases">
        <title>Whole genome shotgun sequence of Vibrio sagamiensis NBRC 104589.</title>
        <authorList>
            <person name="Hosoyama A."/>
            <person name="Uohara A."/>
            <person name="Ohji S."/>
            <person name="Ichikawa N."/>
        </authorList>
    </citation>
    <scope>NUCLEOTIDE SEQUENCE [LARGE SCALE GENOMIC DNA]</scope>
    <source>
        <strain evidence="2 3">NBRC 104589</strain>
    </source>
</reference>
<evidence type="ECO:0000313" key="3">
    <source>
        <dbReference type="Proteomes" id="UP000321922"/>
    </source>
</evidence>
<dbReference type="EMBL" id="BJXJ01000012">
    <property type="protein sequence ID" value="GEM75378.1"/>
    <property type="molecule type" value="Genomic_DNA"/>
</dbReference>
<evidence type="ECO:0008006" key="4">
    <source>
        <dbReference type="Google" id="ProtNLM"/>
    </source>
</evidence>
<dbReference type="AlphaFoldDB" id="A0A511QDJ7"/>
<keyword evidence="1" id="KW-1133">Transmembrane helix</keyword>
<dbReference type="RefSeq" id="WP_039981818.1">
    <property type="nucleotide sequence ID" value="NZ_BAOJ01000067.1"/>
</dbReference>
<proteinExistence type="predicted"/>
<accession>A0A511QDJ7</accession>
<evidence type="ECO:0000256" key="1">
    <source>
        <dbReference type="SAM" id="Phobius"/>
    </source>
</evidence>
<keyword evidence="3" id="KW-1185">Reference proteome</keyword>
<feature type="transmembrane region" description="Helical" evidence="1">
    <location>
        <begin position="20"/>
        <end position="42"/>
    </location>
</feature>
<protein>
    <recommendedName>
        <fullName evidence="4">DUF3592 domain-containing protein</fullName>
    </recommendedName>
</protein>
<keyword evidence="1" id="KW-0472">Membrane</keyword>
<comment type="caution">
    <text evidence="2">The sequence shown here is derived from an EMBL/GenBank/DDBJ whole genome shotgun (WGS) entry which is preliminary data.</text>
</comment>
<sequence>MSKIYLSAGLLKKDPYSFGLGGVILVTLLISFFWFSLVINSYELWQNGVQKKATLISIENVNRPFRGNVVSYYKMEIDGESIIRCFCHSNNVLIEGLAYDVLVAGNNNRIILGHEDDGLLKIFIAQCQARELIVYTITYILIVFFALRRGES</sequence>
<name>A0A511QDJ7_9VIBR</name>